<accession>A0ABV4NFF0</accession>
<reference evidence="2 3" key="1">
    <citation type="journal article" date="2024" name="ISME J.">
        <title>Tailless and filamentous prophages are predominant in marine Vibrio.</title>
        <authorList>
            <person name="Steensen K."/>
            <person name="Seneca J."/>
            <person name="Bartlau N."/>
            <person name="Yu X.A."/>
            <person name="Hussain F.A."/>
            <person name="Polz M.F."/>
        </authorList>
    </citation>
    <scope>NUCLEOTIDE SEQUENCE [LARGE SCALE GENOMIC DNA]</scope>
    <source>
        <strain evidence="2 3">10N.222.51.A1</strain>
    </source>
</reference>
<evidence type="ECO:0000256" key="1">
    <source>
        <dbReference type="SAM" id="Phobius"/>
    </source>
</evidence>
<organism evidence="2 3">
    <name type="scientific">Vibrio gallaecicus</name>
    <dbReference type="NCBI Taxonomy" id="552386"/>
    <lineage>
        <taxon>Bacteria</taxon>
        <taxon>Pseudomonadati</taxon>
        <taxon>Pseudomonadota</taxon>
        <taxon>Gammaproteobacteria</taxon>
        <taxon>Vibrionales</taxon>
        <taxon>Vibrionaceae</taxon>
        <taxon>Vibrio</taxon>
    </lineage>
</organism>
<evidence type="ECO:0000313" key="2">
    <source>
        <dbReference type="EMBL" id="MFA0570167.1"/>
    </source>
</evidence>
<keyword evidence="1" id="KW-1133">Transmembrane helix</keyword>
<dbReference type="EMBL" id="JBFRUW010000064">
    <property type="protein sequence ID" value="MFA0570167.1"/>
    <property type="molecule type" value="Genomic_DNA"/>
</dbReference>
<protein>
    <submittedName>
        <fullName evidence="2">Uncharacterized protein</fullName>
    </submittedName>
</protein>
<keyword evidence="1" id="KW-0472">Membrane</keyword>
<feature type="transmembrane region" description="Helical" evidence="1">
    <location>
        <begin position="6"/>
        <end position="28"/>
    </location>
</feature>
<comment type="caution">
    <text evidence="2">The sequence shown here is derived from an EMBL/GenBank/DDBJ whole genome shotgun (WGS) entry which is preliminary data.</text>
</comment>
<dbReference type="RefSeq" id="WP_372267527.1">
    <property type="nucleotide sequence ID" value="NZ_JBFRUW010000064.1"/>
</dbReference>
<keyword evidence="1" id="KW-0812">Transmembrane</keyword>
<name>A0ABV4NFF0_9VIBR</name>
<proteinExistence type="predicted"/>
<dbReference type="Proteomes" id="UP001570417">
    <property type="component" value="Unassembled WGS sequence"/>
</dbReference>
<evidence type="ECO:0000313" key="3">
    <source>
        <dbReference type="Proteomes" id="UP001570417"/>
    </source>
</evidence>
<gene>
    <name evidence="2" type="ORF">AB4566_17980</name>
</gene>
<keyword evidence="3" id="KW-1185">Reference proteome</keyword>
<sequence length="222" mass="24762">MKNRILPIPLILLIPIVLLVIVIVAGAYRFSLTDEEILAKFPSSNVQADPIVLSVFKLKATNPWTIKVPETNAYAFVDEIIEEKGVAIGRYDSGVERGTVSVATSNIQAAESFKALKNIQSEQASEPLFVAPMWVSNQGSGIFQYVALFKFDQQRSRMILIDQLFIGDRANITGLKITQEKENRYTGVVDYLQHSASQAKAELPNESHSIVFEFNKQSIDKQ</sequence>